<dbReference type="AlphaFoldDB" id="F2NCL1"/>
<dbReference type="OrthoDB" id="5801353at2"/>
<gene>
    <name evidence="2" type="ordered locus">Desac_1288</name>
</gene>
<feature type="domain" description="DUF6883" evidence="1">
    <location>
        <begin position="2"/>
        <end position="109"/>
    </location>
</feature>
<dbReference type="RefSeq" id="WP_013706257.1">
    <property type="nucleotide sequence ID" value="NC_015388.1"/>
</dbReference>
<accession>F2NCL1</accession>
<reference evidence="3" key="2">
    <citation type="submission" date="2011-03" db="EMBL/GenBank/DDBJ databases">
        <title>The complete genome of Desulfobacca acetoxidans DSM 11109.</title>
        <authorList>
            <consortium name="US DOE Joint Genome Institute (JGI-PGF)"/>
            <person name="Lucas S."/>
            <person name="Copeland A."/>
            <person name="Lapidus A."/>
            <person name="Bruce D."/>
            <person name="Goodwin L."/>
            <person name="Pitluck S."/>
            <person name="Peters L."/>
            <person name="Kyrpides N."/>
            <person name="Mavromatis K."/>
            <person name="Ivanova N."/>
            <person name="Ovchinnikova G."/>
            <person name="Teshima H."/>
            <person name="Detter J.C."/>
            <person name="Han C."/>
            <person name="Land M."/>
            <person name="Hauser L."/>
            <person name="Markowitz V."/>
            <person name="Cheng J.-F."/>
            <person name="Hugenholtz P."/>
            <person name="Woyke T."/>
            <person name="Wu D."/>
            <person name="Spring S."/>
            <person name="Schueler E."/>
            <person name="Brambilla E."/>
            <person name="Klenk H.-P."/>
            <person name="Eisen J.A."/>
        </authorList>
    </citation>
    <scope>NUCLEOTIDE SEQUENCE [LARGE SCALE GENOMIC DNA]</scope>
    <source>
        <strain evidence="3">ATCC 700848 / DSM 11109 / ASRB2</strain>
    </source>
</reference>
<dbReference type="Pfam" id="PF21814">
    <property type="entry name" value="DUF6883"/>
    <property type="match status" value="1"/>
</dbReference>
<name>F2NCL1_DESAR</name>
<keyword evidence="3" id="KW-1185">Reference proteome</keyword>
<dbReference type="HOGENOM" id="CLU_137827_2_0_7"/>
<dbReference type="KEGG" id="dao:Desac_1288"/>
<dbReference type="eggNOG" id="ENOG50333DW">
    <property type="taxonomic scope" value="Bacteria"/>
</dbReference>
<organism evidence="2 3">
    <name type="scientific">Desulfobacca acetoxidans (strain ATCC 700848 / DSM 11109 / ASRB2)</name>
    <dbReference type="NCBI Taxonomy" id="880072"/>
    <lineage>
        <taxon>Bacteria</taxon>
        <taxon>Pseudomonadati</taxon>
        <taxon>Thermodesulfobacteriota</taxon>
        <taxon>Desulfobaccia</taxon>
        <taxon>Desulfobaccales</taxon>
        <taxon>Desulfobaccaceae</taxon>
        <taxon>Desulfobacca</taxon>
    </lineage>
</organism>
<dbReference type="InterPro" id="IPR049250">
    <property type="entry name" value="DUF6883"/>
</dbReference>
<proteinExistence type="predicted"/>
<protein>
    <recommendedName>
        <fullName evidence="1">DUF6883 domain-containing protein</fullName>
    </recommendedName>
</protein>
<sequence>MKLPNRDGAYIPRDKIIAYLLSPTHPVGRLKAHFFRSIGFDTSDITELEGQFLKIAHNEDVIAQIISPYGIKFIVDGVLERKGEAVAQIRTIWIIDAGGNYPRFVTAYPL</sequence>
<dbReference type="STRING" id="880072.Desac_1288"/>
<evidence type="ECO:0000313" key="2">
    <source>
        <dbReference type="EMBL" id="AEB09145.1"/>
    </source>
</evidence>
<evidence type="ECO:0000259" key="1">
    <source>
        <dbReference type="Pfam" id="PF21814"/>
    </source>
</evidence>
<reference evidence="2 3" key="1">
    <citation type="journal article" date="2011" name="Stand. Genomic Sci.">
        <title>Complete genome sequence of the acetate-degrading sulfate reducer Desulfobacca acetoxidans type strain (ASRB2).</title>
        <authorList>
            <person name="Goker M."/>
            <person name="Teshima H."/>
            <person name="Lapidus A."/>
            <person name="Nolan M."/>
            <person name="Lucas S."/>
            <person name="Hammon N."/>
            <person name="Deshpande S."/>
            <person name="Cheng J.F."/>
            <person name="Tapia R."/>
            <person name="Han C."/>
            <person name="Goodwin L."/>
            <person name="Pitluck S."/>
            <person name="Huntemann M."/>
            <person name="Liolios K."/>
            <person name="Ivanova N."/>
            <person name="Pagani I."/>
            <person name="Mavromatis K."/>
            <person name="Ovchinikova G."/>
            <person name="Pati A."/>
            <person name="Chen A."/>
            <person name="Palaniappan K."/>
            <person name="Land M."/>
            <person name="Hauser L."/>
            <person name="Brambilla E.M."/>
            <person name="Rohde M."/>
            <person name="Spring S."/>
            <person name="Detter J.C."/>
            <person name="Woyke T."/>
            <person name="Bristow J."/>
            <person name="Eisen J.A."/>
            <person name="Markowitz V."/>
            <person name="Hugenholtz P."/>
            <person name="Kyrpides N.C."/>
            <person name="Klenk H.P."/>
        </authorList>
    </citation>
    <scope>NUCLEOTIDE SEQUENCE [LARGE SCALE GENOMIC DNA]</scope>
    <source>
        <strain evidence="3">ATCC 700848 / DSM 11109 / ASRB2</strain>
    </source>
</reference>
<dbReference type="EMBL" id="CP002629">
    <property type="protein sequence ID" value="AEB09145.1"/>
    <property type="molecule type" value="Genomic_DNA"/>
</dbReference>
<dbReference type="Proteomes" id="UP000000483">
    <property type="component" value="Chromosome"/>
</dbReference>
<evidence type="ECO:0000313" key="3">
    <source>
        <dbReference type="Proteomes" id="UP000000483"/>
    </source>
</evidence>